<evidence type="ECO:0000313" key="1">
    <source>
        <dbReference type="EMBL" id="KLE33202.1"/>
    </source>
</evidence>
<keyword evidence="2" id="KW-1185">Reference proteome</keyword>
<dbReference type="Proteomes" id="UP000053070">
    <property type="component" value="Unassembled WGS sequence"/>
</dbReference>
<accession>A0A0G9MR65</accession>
<name>A0A0G9MR65_9SPHN</name>
<dbReference type="AlphaFoldDB" id="A0A0G9MR65"/>
<protein>
    <submittedName>
        <fullName evidence="1">Uncharacterized protein</fullName>
    </submittedName>
</protein>
<proteinExistence type="predicted"/>
<reference evidence="1 2" key="1">
    <citation type="submission" date="2015-04" db="EMBL/GenBank/DDBJ databases">
        <title>The draft genome sequence of Erythrobacr gangjinensis K7-2.</title>
        <authorList>
            <person name="Zhuang L."/>
            <person name="Liu Y."/>
            <person name="Shao Z."/>
        </authorList>
    </citation>
    <scope>NUCLEOTIDE SEQUENCE [LARGE SCALE GENOMIC DNA]</scope>
    <source>
        <strain evidence="1 2">K7-2</strain>
    </source>
</reference>
<gene>
    <name evidence="1" type="ORF">AAW01_04335</name>
</gene>
<dbReference type="PATRIC" id="fig|502682.8.peg.885"/>
<organism evidence="1 2">
    <name type="scientific">Aurantiacibacter gangjinensis</name>
    <dbReference type="NCBI Taxonomy" id="502682"/>
    <lineage>
        <taxon>Bacteria</taxon>
        <taxon>Pseudomonadati</taxon>
        <taxon>Pseudomonadota</taxon>
        <taxon>Alphaproteobacteria</taxon>
        <taxon>Sphingomonadales</taxon>
        <taxon>Erythrobacteraceae</taxon>
        <taxon>Aurantiacibacter</taxon>
    </lineage>
</organism>
<comment type="caution">
    <text evidence="1">The sequence shown here is derived from an EMBL/GenBank/DDBJ whole genome shotgun (WGS) entry which is preliminary data.</text>
</comment>
<sequence length="138" mass="15266">MASTSTSDRAKWWSDFLLDHVDYPAPARLALQLDGARFKVSCPCHCNAYRVEPGRDAVPLVVPLDSSDQHSPFLIFNANIPLSDGRYLDLDLLADSQGNLFELVIECCANSYPVPDEVEIGEGPIRTTVYGKLLKDPE</sequence>
<dbReference type="EMBL" id="LBHC01000001">
    <property type="protein sequence ID" value="KLE33202.1"/>
    <property type="molecule type" value="Genomic_DNA"/>
</dbReference>
<evidence type="ECO:0000313" key="2">
    <source>
        <dbReference type="Proteomes" id="UP000053070"/>
    </source>
</evidence>